<dbReference type="AlphaFoldDB" id="A0ABD1DAD5"/>
<keyword evidence="2" id="KW-1185">Reference proteome</keyword>
<organism evidence="1 2">
    <name type="scientific">Culex pipiens pipiens</name>
    <name type="common">Northern house mosquito</name>
    <dbReference type="NCBI Taxonomy" id="38569"/>
    <lineage>
        <taxon>Eukaryota</taxon>
        <taxon>Metazoa</taxon>
        <taxon>Ecdysozoa</taxon>
        <taxon>Arthropoda</taxon>
        <taxon>Hexapoda</taxon>
        <taxon>Insecta</taxon>
        <taxon>Pterygota</taxon>
        <taxon>Neoptera</taxon>
        <taxon>Endopterygota</taxon>
        <taxon>Diptera</taxon>
        <taxon>Nematocera</taxon>
        <taxon>Culicoidea</taxon>
        <taxon>Culicidae</taxon>
        <taxon>Culicinae</taxon>
        <taxon>Culicini</taxon>
        <taxon>Culex</taxon>
        <taxon>Culex</taxon>
    </lineage>
</organism>
<accession>A0ABD1DAD5</accession>
<dbReference type="Proteomes" id="UP001562425">
    <property type="component" value="Unassembled WGS sequence"/>
</dbReference>
<evidence type="ECO:0000313" key="2">
    <source>
        <dbReference type="Proteomes" id="UP001562425"/>
    </source>
</evidence>
<gene>
    <name evidence="1" type="ORF">pipiens_010396</name>
</gene>
<name>A0ABD1DAD5_CULPP</name>
<reference evidence="1 2" key="1">
    <citation type="submission" date="2024-05" db="EMBL/GenBank/DDBJ databases">
        <title>Culex pipiens pipiens assembly and annotation.</title>
        <authorList>
            <person name="Alout H."/>
            <person name="Durand T."/>
        </authorList>
    </citation>
    <scope>NUCLEOTIDE SEQUENCE [LARGE SCALE GENOMIC DNA]</scope>
    <source>
        <strain evidence="1">HA-2024</strain>
        <tissue evidence="1">Whole body</tissue>
    </source>
</reference>
<sequence>MLFASRKEKVVEKDLRVCRTILDRTCGFLAGDCWAFVRRLKPRNRLSHVLTIRLARRISHRSKRANSEPISAIHPKGGPDGRGINQWSLCQSRCGNLCRARPISEERRQKQDLKTSTRWQPVRVQQKEEAQHEHAHTINQNAKGPGKGAFSVGARRRLLEAGARLLARDGTSRRALGETTLGVVREGADEEQPAKLWSHVGML</sequence>
<comment type="caution">
    <text evidence="1">The sequence shown here is derived from an EMBL/GenBank/DDBJ whole genome shotgun (WGS) entry which is preliminary data.</text>
</comment>
<dbReference type="EMBL" id="JBEHCU010006640">
    <property type="protein sequence ID" value="KAL1396627.1"/>
    <property type="molecule type" value="Genomic_DNA"/>
</dbReference>
<evidence type="ECO:0000313" key="1">
    <source>
        <dbReference type="EMBL" id="KAL1396627.1"/>
    </source>
</evidence>
<proteinExistence type="predicted"/>
<protein>
    <submittedName>
        <fullName evidence="1">Uncharacterized protein</fullName>
    </submittedName>
</protein>